<dbReference type="AlphaFoldDB" id="A0A1J5P6T8"/>
<keyword evidence="1" id="KW-0966">Cell projection</keyword>
<proteinExistence type="predicted"/>
<reference evidence="1 2" key="1">
    <citation type="submission" date="2016-08" db="EMBL/GenBank/DDBJ databases">
        <title>Genome-based comparison of Moorella thermoacetic strains.</title>
        <authorList>
            <person name="Poehlein A."/>
            <person name="Bengelsdorf F.R."/>
            <person name="Esser C."/>
            <person name="Duerre P."/>
            <person name="Daniel R."/>
        </authorList>
    </citation>
    <scope>NUCLEOTIDE SEQUENCE [LARGE SCALE GENOMIC DNA]</scope>
    <source>
        <strain evidence="1 2">DSM 21394</strain>
    </source>
</reference>
<dbReference type="EMBL" id="MDDC01000008">
    <property type="protein sequence ID" value="OIQ59573.1"/>
    <property type="molecule type" value="Genomic_DNA"/>
</dbReference>
<sequence>MIKVTTLDKREMILNAELIERIESVPETVITLTSGKKILVTQTAEEIMERVIAYRRQILQPVDSQDGVN</sequence>
<comment type="caution">
    <text evidence="1">The sequence shown here is derived from an EMBL/GenBank/DDBJ whole genome shotgun (WGS) entry which is preliminary data.</text>
</comment>
<protein>
    <submittedName>
        <fullName evidence="1">Flagellar protein FlbD</fullName>
    </submittedName>
</protein>
<name>A0A1J5P6T8_NEOTH</name>
<dbReference type="PANTHER" id="PTHR39185">
    <property type="entry name" value="SWARMING MOTILITY PROTEIN SWRD"/>
    <property type="match status" value="1"/>
</dbReference>
<evidence type="ECO:0000313" key="1">
    <source>
        <dbReference type="EMBL" id="OIQ59573.1"/>
    </source>
</evidence>
<dbReference type="InterPro" id="IPR009384">
    <property type="entry name" value="SwrD-like"/>
</dbReference>
<dbReference type="Proteomes" id="UP000182811">
    <property type="component" value="Unassembled WGS sequence"/>
</dbReference>
<accession>A0A1J5P6T8</accession>
<dbReference type="Pfam" id="PF06289">
    <property type="entry name" value="FlbD"/>
    <property type="match status" value="1"/>
</dbReference>
<dbReference type="PANTHER" id="PTHR39185:SF1">
    <property type="entry name" value="SWARMING MOTILITY PROTEIN SWRD"/>
    <property type="match status" value="1"/>
</dbReference>
<keyword evidence="1" id="KW-0282">Flagellum</keyword>
<organism evidence="1 2">
    <name type="scientific">Neomoorella thermoacetica</name>
    <name type="common">Clostridium thermoaceticum</name>
    <dbReference type="NCBI Taxonomy" id="1525"/>
    <lineage>
        <taxon>Bacteria</taxon>
        <taxon>Bacillati</taxon>
        <taxon>Bacillota</taxon>
        <taxon>Clostridia</taxon>
        <taxon>Neomoorellales</taxon>
        <taxon>Neomoorellaceae</taxon>
        <taxon>Neomoorella</taxon>
    </lineage>
</organism>
<keyword evidence="1" id="KW-0969">Cilium</keyword>
<gene>
    <name evidence="1" type="ORF">MOTE_12540</name>
</gene>
<evidence type="ECO:0000313" key="2">
    <source>
        <dbReference type="Proteomes" id="UP000182811"/>
    </source>
</evidence>
<dbReference type="OrthoDB" id="9799862at2"/>